<protein>
    <submittedName>
        <fullName evidence="1">Uncharacterized protein</fullName>
    </submittedName>
</protein>
<dbReference type="Proteomes" id="UP000192276">
    <property type="component" value="Unassembled WGS sequence"/>
</dbReference>
<sequence length="99" mass="10406">MDAAFVVYLPVEAELEGFPFKVPMELAIVTGAYVYGAAGAHMNPAATGSSNTTFGATDRGGQLMINYWYPGAPTGASTPAKSRSVNGAAWARWYLNLGN</sequence>
<name>A0A1V9FZ73_9BACT</name>
<organism evidence="1 2">
    <name type="scientific">Niastella populi</name>
    <dbReference type="NCBI Taxonomy" id="550983"/>
    <lineage>
        <taxon>Bacteria</taxon>
        <taxon>Pseudomonadati</taxon>
        <taxon>Bacteroidota</taxon>
        <taxon>Chitinophagia</taxon>
        <taxon>Chitinophagales</taxon>
        <taxon>Chitinophagaceae</taxon>
        <taxon>Niastella</taxon>
    </lineage>
</organism>
<dbReference type="STRING" id="550983.A4R26_16500"/>
<dbReference type="EMBL" id="LWBP01000100">
    <property type="protein sequence ID" value="OQP63578.1"/>
    <property type="molecule type" value="Genomic_DNA"/>
</dbReference>
<reference evidence="2" key="1">
    <citation type="submission" date="2016-04" db="EMBL/GenBank/DDBJ databases">
        <authorList>
            <person name="Chen L."/>
            <person name="Zhuang W."/>
            <person name="Wang G."/>
        </authorList>
    </citation>
    <scope>NUCLEOTIDE SEQUENCE [LARGE SCALE GENOMIC DNA]</scope>
    <source>
        <strain evidence="2">208</strain>
    </source>
</reference>
<evidence type="ECO:0000313" key="1">
    <source>
        <dbReference type="EMBL" id="OQP63578.1"/>
    </source>
</evidence>
<evidence type="ECO:0000313" key="2">
    <source>
        <dbReference type="Proteomes" id="UP000192276"/>
    </source>
</evidence>
<proteinExistence type="predicted"/>
<dbReference type="AlphaFoldDB" id="A0A1V9FZ73"/>
<gene>
    <name evidence="1" type="ORF">A4R26_16500</name>
</gene>
<keyword evidence="2" id="KW-1185">Reference proteome</keyword>
<comment type="caution">
    <text evidence="1">The sequence shown here is derived from an EMBL/GenBank/DDBJ whole genome shotgun (WGS) entry which is preliminary data.</text>
</comment>
<accession>A0A1V9FZ73</accession>
<dbReference type="RefSeq" id="WP_081163652.1">
    <property type="nucleotide sequence ID" value="NZ_LWBP01000100.1"/>
</dbReference>